<evidence type="ECO:0000256" key="8">
    <source>
        <dbReference type="ARBA" id="ARBA00022989"/>
    </source>
</evidence>
<keyword evidence="6 10" id="KW-0067">ATP-binding</keyword>
<feature type="transmembrane region" description="Helical" evidence="12">
    <location>
        <begin position="158"/>
        <end position="184"/>
    </location>
</feature>
<evidence type="ECO:0000256" key="9">
    <source>
        <dbReference type="ARBA" id="ARBA00023136"/>
    </source>
</evidence>
<proteinExistence type="inferred from homology"/>
<dbReference type="PROSITE" id="PS00674">
    <property type="entry name" value="AAA"/>
    <property type="match status" value="1"/>
</dbReference>
<dbReference type="GO" id="GO:0006508">
    <property type="term" value="P:proteolysis"/>
    <property type="evidence" value="ECO:0007669"/>
    <property type="project" value="UniProtKB-KW"/>
</dbReference>
<feature type="transmembrane region" description="Helical" evidence="12">
    <location>
        <begin position="67"/>
        <end position="87"/>
    </location>
</feature>
<evidence type="ECO:0000256" key="6">
    <source>
        <dbReference type="ARBA" id="ARBA00022840"/>
    </source>
</evidence>
<evidence type="ECO:0000256" key="7">
    <source>
        <dbReference type="ARBA" id="ARBA00022946"/>
    </source>
</evidence>
<evidence type="ECO:0000256" key="1">
    <source>
        <dbReference type="ARBA" id="ARBA00004141"/>
    </source>
</evidence>
<dbReference type="PANTHER" id="PTHR23076:SF113">
    <property type="entry name" value="ATP-DEPENDENT ZINC METALLOPROTEASE FTSH 1, CHLOROPLASTIC-RELATED"/>
    <property type="match status" value="1"/>
</dbReference>
<evidence type="ECO:0000256" key="11">
    <source>
        <dbReference type="SAM" id="MobiDB-lite"/>
    </source>
</evidence>
<protein>
    <recommendedName>
        <fullName evidence="13">AAA+ ATPase domain-containing protein</fullName>
    </recommendedName>
</protein>
<dbReference type="FunFam" id="3.40.50.300:FF:000277">
    <property type="entry name" value="ATP-dependent zinc metalloprotease FtsH"/>
    <property type="match status" value="1"/>
</dbReference>
<dbReference type="EMBL" id="HBER01020134">
    <property type="protein sequence ID" value="CAD8534882.1"/>
    <property type="molecule type" value="Transcribed_RNA"/>
</dbReference>
<accession>A0A7S0IXE4</accession>
<dbReference type="SUPFAM" id="SSF52540">
    <property type="entry name" value="P-loop containing nucleoside triphosphate hydrolases"/>
    <property type="match status" value="1"/>
</dbReference>
<keyword evidence="4 10" id="KW-0547">Nucleotide-binding</keyword>
<keyword evidence="3 12" id="KW-0812">Transmembrane</keyword>
<dbReference type="InterPro" id="IPR003960">
    <property type="entry name" value="ATPase_AAA_CS"/>
</dbReference>
<dbReference type="Pfam" id="PF00004">
    <property type="entry name" value="AAA"/>
    <property type="match status" value="1"/>
</dbReference>
<gene>
    <name evidence="14" type="ORF">CLEP1334_LOCUS10162</name>
</gene>
<dbReference type="InterPro" id="IPR003959">
    <property type="entry name" value="ATPase_AAA_core"/>
</dbReference>
<comment type="similarity">
    <text evidence="10">Belongs to the AAA ATPase family.</text>
</comment>
<dbReference type="InterPro" id="IPR027417">
    <property type="entry name" value="P-loop_NTPase"/>
</dbReference>
<dbReference type="GO" id="GO:0009535">
    <property type="term" value="C:chloroplast thylakoid membrane"/>
    <property type="evidence" value="ECO:0007669"/>
    <property type="project" value="TreeGrafter"/>
</dbReference>
<keyword evidence="9 12" id="KW-0472">Membrane</keyword>
<evidence type="ECO:0000259" key="13">
    <source>
        <dbReference type="SMART" id="SM00382"/>
    </source>
</evidence>
<keyword evidence="2" id="KW-0645">Protease</keyword>
<dbReference type="SMART" id="SM00382">
    <property type="entry name" value="AAA"/>
    <property type="match status" value="1"/>
</dbReference>
<dbReference type="GO" id="GO:0005524">
    <property type="term" value="F:ATP binding"/>
    <property type="evidence" value="ECO:0007669"/>
    <property type="project" value="UniProtKB-KW"/>
</dbReference>
<evidence type="ECO:0000256" key="10">
    <source>
        <dbReference type="RuleBase" id="RU003651"/>
    </source>
</evidence>
<feature type="domain" description="AAA+ ATPase" evidence="13">
    <location>
        <begin position="244"/>
        <end position="384"/>
    </location>
</feature>
<dbReference type="InterPro" id="IPR003593">
    <property type="entry name" value="AAA+_ATPase"/>
</dbReference>
<dbReference type="Pfam" id="PF17862">
    <property type="entry name" value="AAA_lid_3"/>
    <property type="match status" value="1"/>
</dbReference>
<evidence type="ECO:0000313" key="14">
    <source>
        <dbReference type="EMBL" id="CAD8534882.1"/>
    </source>
</evidence>
<dbReference type="Gene3D" id="1.10.8.60">
    <property type="match status" value="1"/>
</dbReference>
<evidence type="ECO:0000256" key="12">
    <source>
        <dbReference type="SAM" id="Phobius"/>
    </source>
</evidence>
<dbReference type="AlphaFoldDB" id="A0A7S0IXE4"/>
<evidence type="ECO:0000256" key="5">
    <source>
        <dbReference type="ARBA" id="ARBA00022801"/>
    </source>
</evidence>
<reference evidence="14" key="1">
    <citation type="submission" date="2021-01" db="EMBL/GenBank/DDBJ databases">
        <authorList>
            <person name="Corre E."/>
            <person name="Pelletier E."/>
            <person name="Niang G."/>
            <person name="Scheremetjew M."/>
            <person name="Finn R."/>
            <person name="Kale V."/>
            <person name="Holt S."/>
            <person name="Cochrane G."/>
            <person name="Meng A."/>
            <person name="Brown T."/>
            <person name="Cohen L."/>
        </authorList>
    </citation>
    <scope>NUCLEOTIDE SEQUENCE</scope>
    <source>
        <strain evidence="14">RCC1130</strain>
    </source>
</reference>
<dbReference type="PANTHER" id="PTHR23076">
    <property type="entry name" value="METALLOPROTEASE M41 FTSH"/>
    <property type="match status" value="1"/>
</dbReference>
<comment type="subcellular location">
    <subcellularLocation>
        <location evidence="1">Membrane</location>
        <topology evidence="1">Multi-pass membrane protein</topology>
    </subcellularLocation>
</comment>
<keyword evidence="7" id="KW-0809">Transit peptide</keyword>
<keyword evidence="8 12" id="KW-1133">Transmembrane helix</keyword>
<evidence type="ECO:0000256" key="3">
    <source>
        <dbReference type="ARBA" id="ARBA00022692"/>
    </source>
</evidence>
<organism evidence="14">
    <name type="scientific">Calcidiscus leptoporus</name>
    <dbReference type="NCBI Taxonomy" id="127549"/>
    <lineage>
        <taxon>Eukaryota</taxon>
        <taxon>Haptista</taxon>
        <taxon>Haptophyta</taxon>
        <taxon>Prymnesiophyceae</taxon>
        <taxon>Coccolithales</taxon>
        <taxon>Calcidiscaceae</taxon>
        <taxon>Calcidiscus</taxon>
    </lineage>
</organism>
<dbReference type="Gene3D" id="3.40.50.300">
    <property type="entry name" value="P-loop containing nucleotide triphosphate hydrolases"/>
    <property type="match status" value="1"/>
</dbReference>
<dbReference type="GO" id="GO:0004176">
    <property type="term" value="F:ATP-dependent peptidase activity"/>
    <property type="evidence" value="ECO:0007669"/>
    <property type="project" value="TreeGrafter"/>
</dbReference>
<dbReference type="GO" id="GO:0016887">
    <property type="term" value="F:ATP hydrolysis activity"/>
    <property type="evidence" value="ECO:0007669"/>
    <property type="project" value="InterPro"/>
</dbReference>
<dbReference type="CDD" id="cd19501">
    <property type="entry name" value="RecA-like_FtsH"/>
    <property type="match status" value="1"/>
</dbReference>
<evidence type="ECO:0000256" key="2">
    <source>
        <dbReference type="ARBA" id="ARBA00022670"/>
    </source>
</evidence>
<dbReference type="InterPro" id="IPR041569">
    <property type="entry name" value="AAA_lid_3"/>
</dbReference>
<name>A0A7S0IXE4_9EUKA</name>
<evidence type="ECO:0000256" key="4">
    <source>
        <dbReference type="ARBA" id="ARBA00022741"/>
    </source>
</evidence>
<keyword evidence="5" id="KW-0378">Hydrolase</keyword>
<sequence>MSSAAARDSEGVRGDSAQPGKMRSGSGRRRMNELLSRMNELVSRAQQVLARVEAALPAWLTKFVSRYRFALMAFIGTIIFARAQVLLGMRSPAPRIAELSYAAFLNMVSVEPARVSALRISLSRYSFLLDGEPAFTRPVRAPMDVLNMLHRSGIDFRAAATSGAAGLVPLLFPVLWLAAIYSVLRRQLTGATGSVGKRATARKLSADDLSFDDVAGVDSAKEEVQEVVSMLRQPERYAAAGARVPAGVLMVGPPGTGKTLLARVMAAQAQVPFFYCSGSDFVELFIGRGAARMRALFKEAAAVAPCVIFIDELDALGKQRTLRLGGQNDEVEQTLNQMLACMDGVDSSNNGVVVMGATNRYEILDPALTRPGRFDRLVRMELPDDAGRLAILRVHTRKLALADDVQLARIASTAPGFSGAELAALANEAAIRSVRRQVRDLALVLNQGRQGRSRLIFDAGNRQGCEAGVHCMRLPGRDSANDGGVARWRMVFGCSLGLATSVACTEHGVECRRGHL</sequence>
<feature type="region of interest" description="Disordered" evidence="11">
    <location>
        <begin position="1"/>
        <end position="29"/>
    </location>
</feature>